<evidence type="ECO:0000313" key="1">
    <source>
        <dbReference type="EMBL" id="MDT0571876.1"/>
    </source>
</evidence>
<accession>A0ABU2Z626</accession>
<gene>
    <name evidence="1" type="ORF">RM704_31210</name>
</gene>
<comment type="caution">
    <text evidence="1">The sequence shown here is derived from an EMBL/GenBank/DDBJ whole genome shotgun (WGS) entry which is preliminary data.</text>
</comment>
<organism evidence="1 2">
    <name type="scientific">Streptomyces gottesmaniae</name>
    <dbReference type="NCBI Taxonomy" id="3075518"/>
    <lineage>
        <taxon>Bacteria</taxon>
        <taxon>Bacillati</taxon>
        <taxon>Actinomycetota</taxon>
        <taxon>Actinomycetes</taxon>
        <taxon>Kitasatosporales</taxon>
        <taxon>Streptomycetaceae</taxon>
        <taxon>Streptomyces</taxon>
    </lineage>
</organism>
<reference evidence="1" key="1">
    <citation type="submission" date="2024-05" db="EMBL/GenBank/DDBJ databases">
        <title>30 novel species of actinomycetes from the DSMZ collection.</title>
        <authorList>
            <person name="Nouioui I."/>
        </authorList>
    </citation>
    <scope>NUCLEOTIDE SEQUENCE</scope>
    <source>
        <strain evidence="1">DSM 3412</strain>
    </source>
</reference>
<evidence type="ECO:0000313" key="2">
    <source>
        <dbReference type="Proteomes" id="UP001180737"/>
    </source>
</evidence>
<name>A0ABU2Z626_9ACTN</name>
<dbReference type="RefSeq" id="WP_157856766.1">
    <property type="nucleotide sequence ID" value="NZ_JAVRFJ010000033.1"/>
</dbReference>
<dbReference type="EMBL" id="JAVRFJ010000033">
    <property type="protein sequence ID" value="MDT0571876.1"/>
    <property type="molecule type" value="Genomic_DNA"/>
</dbReference>
<protein>
    <submittedName>
        <fullName evidence="1">Uncharacterized protein</fullName>
    </submittedName>
</protein>
<dbReference type="Proteomes" id="UP001180737">
    <property type="component" value="Unassembled WGS sequence"/>
</dbReference>
<keyword evidence="2" id="KW-1185">Reference proteome</keyword>
<proteinExistence type="predicted"/>
<sequence length="143" mass="16229">MPLPELHGPGTANHMGDMIEFVTVSSANLTARNRVAALSDDGVLILQQRMVFTQTRLLLSLDRFHSQMAPTFIELELQEEWAEEALASVAEDGDSSAIIDEAVKQYQSWLDEDSAGRRDALKNVREHSRIRREVRQHYMSLYS</sequence>